<feature type="region of interest" description="Disordered" evidence="1">
    <location>
        <begin position="1"/>
        <end position="30"/>
    </location>
</feature>
<dbReference type="EMBL" id="CP127295">
    <property type="protein sequence ID" value="WIY02256.1"/>
    <property type="molecule type" value="Genomic_DNA"/>
</dbReference>
<name>A0A9Y2JRD2_9PSEU</name>
<dbReference type="AlphaFoldDB" id="A0A9Y2JRD2"/>
<organism evidence="2 3">
    <name type="scientific">Amycolatopsis mongoliensis</name>
    <dbReference type="NCBI Taxonomy" id="715475"/>
    <lineage>
        <taxon>Bacteria</taxon>
        <taxon>Bacillati</taxon>
        <taxon>Actinomycetota</taxon>
        <taxon>Actinomycetes</taxon>
        <taxon>Pseudonocardiales</taxon>
        <taxon>Pseudonocardiaceae</taxon>
        <taxon>Amycolatopsis</taxon>
    </lineage>
</organism>
<proteinExistence type="predicted"/>
<dbReference type="Proteomes" id="UP001239397">
    <property type="component" value="Chromosome"/>
</dbReference>
<reference evidence="2 3" key="1">
    <citation type="submission" date="2023-06" db="EMBL/GenBank/DDBJ databases">
        <authorList>
            <person name="Oyuntsetseg B."/>
            <person name="Kim S.B."/>
        </authorList>
    </citation>
    <scope>NUCLEOTIDE SEQUENCE [LARGE SCALE GENOMIC DNA]</scope>
    <source>
        <strain evidence="2 3">4-36</strain>
    </source>
</reference>
<accession>A0A9Y2JRD2</accession>
<protein>
    <submittedName>
        <fullName evidence="2">Uncharacterized protein</fullName>
    </submittedName>
</protein>
<gene>
    <name evidence="2" type="ORF">QRX60_51185</name>
</gene>
<sequence length="43" mass="4668">MTAAAVPADDWTPPAEEPRGLRLVEPPEPAEEELGEHIVLGYN</sequence>
<evidence type="ECO:0000313" key="2">
    <source>
        <dbReference type="EMBL" id="WIY02256.1"/>
    </source>
</evidence>
<dbReference type="RefSeq" id="WP_285998685.1">
    <property type="nucleotide sequence ID" value="NZ_CP127295.1"/>
</dbReference>
<evidence type="ECO:0000256" key="1">
    <source>
        <dbReference type="SAM" id="MobiDB-lite"/>
    </source>
</evidence>
<evidence type="ECO:0000313" key="3">
    <source>
        <dbReference type="Proteomes" id="UP001239397"/>
    </source>
</evidence>
<dbReference type="KEGG" id="amog:QRX60_51185"/>
<keyword evidence="3" id="KW-1185">Reference proteome</keyword>